<proteinExistence type="predicted"/>
<dbReference type="Gene3D" id="1.10.1750.10">
    <property type="match status" value="1"/>
</dbReference>
<protein>
    <recommendedName>
        <fullName evidence="1">Chromosomal replication initiator DnaA C-terminal domain-containing protein</fullName>
    </recommendedName>
</protein>
<feature type="domain" description="Chromosomal replication initiator DnaA C-terminal" evidence="1">
    <location>
        <begin position="61"/>
        <end position="130"/>
    </location>
</feature>
<dbReference type="InterPro" id="IPR013159">
    <property type="entry name" value="DnaA_C"/>
</dbReference>
<dbReference type="GO" id="GO:0043565">
    <property type="term" value="F:sequence-specific DNA binding"/>
    <property type="evidence" value="ECO:0007669"/>
    <property type="project" value="InterPro"/>
</dbReference>
<dbReference type="EMBL" id="BMZE01000001">
    <property type="protein sequence ID" value="GHA15291.1"/>
    <property type="molecule type" value="Genomic_DNA"/>
</dbReference>
<reference evidence="2" key="2">
    <citation type="submission" date="2020-09" db="EMBL/GenBank/DDBJ databases">
        <authorList>
            <person name="Sun Q."/>
            <person name="Kim S."/>
        </authorList>
    </citation>
    <scope>NUCLEOTIDE SEQUENCE</scope>
    <source>
        <strain evidence="2">KCTC 32437</strain>
    </source>
</reference>
<name>A0A918VQC5_9HYPH</name>
<sequence>MQAIEYASANQMRQEYRARHDRLYPARPVTRLVIPASPEPKLPRRGYAEPIGPRKPTEPRHWAEIVAVIAASNGVTAKDIISPSKVRPIANARFEAIYQLRIEKRMSWAAIARCLGNRDITTVRSAYFKHVERLEARRG</sequence>
<dbReference type="CDD" id="cd06571">
    <property type="entry name" value="Bac_DnaA_C"/>
    <property type="match status" value="1"/>
</dbReference>
<organism evidence="2 3">
    <name type="scientific">Devosia pacifica</name>
    <dbReference type="NCBI Taxonomy" id="1335967"/>
    <lineage>
        <taxon>Bacteria</taxon>
        <taxon>Pseudomonadati</taxon>
        <taxon>Pseudomonadota</taxon>
        <taxon>Alphaproteobacteria</taxon>
        <taxon>Hyphomicrobiales</taxon>
        <taxon>Devosiaceae</taxon>
        <taxon>Devosia</taxon>
    </lineage>
</organism>
<comment type="caution">
    <text evidence="2">The sequence shown here is derived from an EMBL/GenBank/DDBJ whole genome shotgun (WGS) entry which is preliminary data.</text>
</comment>
<reference evidence="2" key="1">
    <citation type="journal article" date="2014" name="Int. J. Syst. Evol. Microbiol.">
        <title>Complete genome sequence of Corynebacterium casei LMG S-19264T (=DSM 44701T), isolated from a smear-ripened cheese.</title>
        <authorList>
            <consortium name="US DOE Joint Genome Institute (JGI-PGF)"/>
            <person name="Walter F."/>
            <person name="Albersmeier A."/>
            <person name="Kalinowski J."/>
            <person name="Ruckert C."/>
        </authorList>
    </citation>
    <scope>NUCLEOTIDE SEQUENCE</scope>
    <source>
        <strain evidence="2">KCTC 32437</strain>
    </source>
</reference>
<evidence type="ECO:0000259" key="1">
    <source>
        <dbReference type="SMART" id="SM00760"/>
    </source>
</evidence>
<dbReference type="GO" id="GO:0005524">
    <property type="term" value="F:ATP binding"/>
    <property type="evidence" value="ECO:0007669"/>
    <property type="project" value="InterPro"/>
</dbReference>
<dbReference type="AlphaFoldDB" id="A0A918VQC5"/>
<keyword evidence="3" id="KW-1185">Reference proteome</keyword>
<evidence type="ECO:0000313" key="2">
    <source>
        <dbReference type="EMBL" id="GHA15291.1"/>
    </source>
</evidence>
<accession>A0A918VQC5</accession>
<dbReference type="Proteomes" id="UP000646579">
    <property type="component" value="Unassembled WGS sequence"/>
</dbReference>
<dbReference type="SMART" id="SM00760">
    <property type="entry name" value="Bac_DnaA_C"/>
    <property type="match status" value="1"/>
</dbReference>
<dbReference type="GO" id="GO:0006270">
    <property type="term" value="P:DNA replication initiation"/>
    <property type="evidence" value="ECO:0007669"/>
    <property type="project" value="InterPro"/>
</dbReference>
<evidence type="ECO:0000313" key="3">
    <source>
        <dbReference type="Proteomes" id="UP000646579"/>
    </source>
</evidence>
<dbReference type="RefSeq" id="WP_189423570.1">
    <property type="nucleotide sequence ID" value="NZ_BMZE01000001.1"/>
</dbReference>
<gene>
    <name evidence="2" type="ORF">GCM10007989_07570</name>
</gene>
<dbReference type="Pfam" id="PF08299">
    <property type="entry name" value="Bac_DnaA_C"/>
    <property type="match status" value="1"/>
</dbReference>
<dbReference type="GO" id="GO:0006275">
    <property type="term" value="P:regulation of DNA replication"/>
    <property type="evidence" value="ECO:0007669"/>
    <property type="project" value="InterPro"/>
</dbReference>
<dbReference type="SUPFAM" id="SSF48295">
    <property type="entry name" value="TrpR-like"/>
    <property type="match status" value="1"/>
</dbReference>
<dbReference type="InterPro" id="IPR010921">
    <property type="entry name" value="Trp_repressor/repl_initiator"/>
</dbReference>